<proteinExistence type="predicted"/>
<gene>
    <name evidence="2" type="ORF">GLP15_1242</name>
</gene>
<feature type="region of interest" description="Disordered" evidence="1">
    <location>
        <begin position="495"/>
        <end position="526"/>
    </location>
</feature>
<dbReference type="VEuPathDB" id="GiardiaDB:GLP15_1242"/>
<feature type="region of interest" description="Disordered" evidence="1">
    <location>
        <begin position="1"/>
        <end position="47"/>
    </location>
</feature>
<evidence type="ECO:0000256" key="1">
    <source>
        <dbReference type="SAM" id="MobiDB-lite"/>
    </source>
</evidence>
<reference evidence="2 3" key="1">
    <citation type="journal article" date="2010" name="BMC Genomics">
        <title>Genome analysis and comparative genomics of a Giardia intestinalis assemblage E isolate.</title>
        <authorList>
            <person name="Jerlstrom-Hultqvist J."/>
            <person name="Franzen O."/>
            <person name="Ankarklev J."/>
            <person name="Xu F."/>
            <person name="Nohynkova E."/>
            <person name="Andersson J.O."/>
            <person name="Svard S.G."/>
            <person name="Andersson B."/>
        </authorList>
    </citation>
    <scope>NUCLEOTIDE SEQUENCE [LARGE SCALE GENOMIC DNA]</scope>
    <source>
        <strain evidence="2 3">P15</strain>
    </source>
</reference>
<dbReference type="EMBL" id="ACVC01000099">
    <property type="protein sequence ID" value="EFO64297.1"/>
    <property type="molecule type" value="Genomic_DNA"/>
</dbReference>
<dbReference type="OrthoDB" id="10251901at2759"/>
<sequence>MQPSLMHTDDPAAQQAYNAENDTENEAEDSGVDEHGEELSESPALLQSDLPVENENWWYTDGSYHLKQTTMPKSLHFAKPHRTIDPLVTFKPMPAPTHVTLSPGLARLMRNTMENGTSTGHAYGLQFDDLFKIDSQTRPHVDMDKLMKEKQLKVTLNTVKYPRQSAYQVDVNDRDNSLSSVATDESFQLCEDKLNDEHSYVDEEREENPNYEVTSHGGPQHPCNDKVSTRLLLEEVDEHLVHLRSRLRTMSARGFTSADYLQDVSSGKGKYNGKKRPKYDRLTISMSGADGTYEINGQDFEEAVRMISKAPPRKWKRITPDAAMIGKNYSAHPTPDAIELLNRRILNEIDRRDIIAISELQTRNHISGGEKLAMATIPRQAGGSNTAMIKRTTAPFRKTGRLRGRSLPLTIARAAVDGDSSGCRITSYGDEMAPTALLKSKAAGSRPFDFSMLSGEIRSGQRTSITKVGCLPHVAAKSEAPLCRPVTTRSIRLGHTARDTATDSKKHGPSLELEPQVTLPGSNLPSNPLISIPDETYYELNLLKKDDLDMTGTNFDAISNILAQLRADEQHLVTILRDTEGARTNYPIDAWHASKGDQFSAGLAQTNSLLSMRAETLEKIARYRQQLGIIEQEDIAKEKSVALHDQKPSSVYVNERMNTVYADTKYVSLTNGDQHIKDDTDAEALIQRILSKNLCSSEDGTAEAKNTVVDVAI</sequence>
<organism evidence="2 3">
    <name type="scientific">Giardia intestinalis (strain P15)</name>
    <name type="common">Giardia lamblia</name>
    <dbReference type="NCBI Taxonomy" id="658858"/>
    <lineage>
        <taxon>Eukaryota</taxon>
        <taxon>Metamonada</taxon>
        <taxon>Diplomonadida</taxon>
        <taxon>Hexamitidae</taxon>
        <taxon>Giardiinae</taxon>
        <taxon>Giardia</taxon>
    </lineage>
</organism>
<dbReference type="Proteomes" id="UP000008974">
    <property type="component" value="Unassembled WGS sequence"/>
</dbReference>
<feature type="compositionally biased region" description="Basic and acidic residues" evidence="1">
    <location>
        <begin position="496"/>
        <end position="506"/>
    </location>
</feature>
<feature type="compositionally biased region" description="Acidic residues" evidence="1">
    <location>
        <begin position="21"/>
        <end position="31"/>
    </location>
</feature>
<dbReference type="AlphaFoldDB" id="E1EZR9"/>
<dbReference type="OMA" id="VENENWW"/>
<comment type="caution">
    <text evidence="2">The sequence shown here is derived from an EMBL/GenBank/DDBJ whole genome shotgun (WGS) entry which is preliminary data.</text>
</comment>
<accession>E1EZR9</accession>
<name>E1EZR9_GIAIA</name>
<evidence type="ECO:0000313" key="3">
    <source>
        <dbReference type="Proteomes" id="UP000008974"/>
    </source>
</evidence>
<protein>
    <submittedName>
        <fullName evidence="2">Uncharacterized protein</fullName>
    </submittedName>
</protein>
<evidence type="ECO:0000313" key="2">
    <source>
        <dbReference type="EMBL" id="EFO64297.1"/>
    </source>
</evidence>